<sequence>MPSTKLFKWKPLPVGVTLPSTDESLDRDYGGYRGVASCNSGHIMFGAFVYNGRVDPVTVTQHEMFAMLRGLQKCVEKRILDVHVATDSAQMIEFIKCAKKPSWNCLLIYQAIGGDKDLYLGFNGKFSLRDLMQSTVGFIALVMSCICQLDDSDLYLCILTNYCECFAAGVYCVEPCSCQDCHNKPIHEYTVLATRKQIETRNPLAFAPKVVRTSESIHEIGEESSQTPASARHKRGCNCKKSSCLKKYCECYQGGVGCSINCRCEGCKNAFGKKDGFASMGLEEAQQQEEDESGSSDKNNGSSDKNNTEKSLQYNELGKGEGQYPDPALPVKFSFPICRTSVQLPYPSIGRLTHSSHPPQPKFEKHSHLAPDDETPEILRGNCSPISGVKTVSPNRKRVSPPHGGFEPTPGRRSSRKLILQSIPSFPSLTHHESDDFK</sequence>
<protein>
    <recommendedName>
        <fullName evidence="5">CRC domain-containing protein</fullName>
    </recommendedName>
</protein>
<dbReference type="InterPro" id="IPR005172">
    <property type="entry name" value="CRC"/>
</dbReference>
<evidence type="ECO:0000256" key="1">
    <source>
        <dbReference type="ARBA" id="ARBA00004123"/>
    </source>
</evidence>
<evidence type="ECO:0000256" key="3">
    <source>
        <dbReference type="ARBA" id="ARBA00023242"/>
    </source>
</evidence>
<dbReference type="GO" id="GO:0005634">
    <property type="term" value="C:nucleus"/>
    <property type="evidence" value="ECO:0007669"/>
    <property type="project" value="UniProtKB-SubCell"/>
</dbReference>
<proteinExistence type="inferred from homology"/>
<dbReference type="SMART" id="SM01114">
    <property type="entry name" value="CXC"/>
    <property type="match status" value="2"/>
</dbReference>
<feature type="region of interest" description="Disordered" evidence="4">
    <location>
        <begin position="217"/>
        <end position="236"/>
    </location>
</feature>
<dbReference type="OrthoDB" id="6283463at2759"/>
<dbReference type="GO" id="GO:0004523">
    <property type="term" value="F:RNA-DNA hybrid ribonuclease activity"/>
    <property type="evidence" value="ECO:0007669"/>
    <property type="project" value="InterPro"/>
</dbReference>
<dbReference type="InterPro" id="IPR002156">
    <property type="entry name" value="RNaseH_domain"/>
</dbReference>
<comment type="similarity">
    <text evidence="2">Belongs to the lin-54 family.</text>
</comment>
<name>A0A7J7L673_9MAGN</name>
<evidence type="ECO:0000256" key="2">
    <source>
        <dbReference type="ARBA" id="ARBA00007267"/>
    </source>
</evidence>
<dbReference type="EMBL" id="JACGCM010002614">
    <property type="protein sequence ID" value="KAF6138083.1"/>
    <property type="molecule type" value="Genomic_DNA"/>
</dbReference>
<dbReference type="GO" id="GO:0003676">
    <property type="term" value="F:nucleic acid binding"/>
    <property type="evidence" value="ECO:0007669"/>
    <property type="project" value="InterPro"/>
</dbReference>
<dbReference type="PANTHER" id="PTHR46159">
    <property type="entry name" value="PROTEIN TESMIN/TSO1-LIKE CXC 2"/>
    <property type="match status" value="1"/>
</dbReference>
<feature type="region of interest" description="Disordered" evidence="4">
    <location>
        <begin position="283"/>
        <end position="309"/>
    </location>
</feature>
<comment type="subcellular location">
    <subcellularLocation>
        <location evidence="1">Nucleus</location>
    </subcellularLocation>
</comment>
<dbReference type="Pfam" id="PF03638">
    <property type="entry name" value="TCR"/>
    <property type="match status" value="2"/>
</dbReference>
<comment type="caution">
    <text evidence="6">The sequence shown here is derived from an EMBL/GenBank/DDBJ whole genome shotgun (WGS) entry which is preliminary data.</text>
</comment>
<dbReference type="PANTHER" id="PTHR46159:SF12">
    <property type="entry name" value="PROTEIN TESMIN_TSO1-LIKE CXC 3-RELATED"/>
    <property type="match status" value="1"/>
</dbReference>
<dbReference type="Proteomes" id="UP000541444">
    <property type="component" value="Unassembled WGS sequence"/>
</dbReference>
<accession>A0A7J7L673</accession>
<feature type="region of interest" description="Disordered" evidence="4">
    <location>
        <begin position="376"/>
        <end position="438"/>
    </location>
</feature>
<organism evidence="6 7">
    <name type="scientific">Kingdonia uniflora</name>
    <dbReference type="NCBI Taxonomy" id="39325"/>
    <lineage>
        <taxon>Eukaryota</taxon>
        <taxon>Viridiplantae</taxon>
        <taxon>Streptophyta</taxon>
        <taxon>Embryophyta</taxon>
        <taxon>Tracheophyta</taxon>
        <taxon>Spermatophyta</taxon>
        <taxon>Magnoliopsida</taxon>
        <taxon>Ranunculales</taxon>
        <taxon>Circaeasteraceae</taxon>
        <taxon>Kingdonia</taxon>
    </lineage>
</organism>
<feature type="compositionally biased region" description="Low complexity" evidence="4">
    <location>
        <begin position="296"/>
        <end position="305"/>
    </location>
</feature>
<evidence type="ECO:0000256" key="4">
    <source>
        <dbReference type="SAM" id="MobiDB-lite"/>
    </source>
</evidence>
<evidence type="ECO:0000313" key="6">
    <source>
        <dbReference type="EMBL" id="KAF6138083.1"/>
    </source>
</evidence>
<dbReference type="AlphaFoldDB" id="A0A7J7L673"/>
<gene>
    <name evidence="6" type="ORF">GIB67_033497</name>
</gene>
<evidence type="ECO:0000313" key="7">
    <source>
        <dbReference type="Proteomes" id="UP000541444"/>
    </source>
</evidence>
<keyword evidence="3" id="KW-0539">Nucleus</keyword>
<feature type="domain" description="CRC" evidence="5">
    <location>
        <begin position="141"/>
        <end position="272"/>
    </location>
</feature>
<dbReference type="Pfam" id="PF13456">
    <property type="entry name" value="RVT_3"/>
    <property type="match status" value="1"/>
</dbReference>
<dbReference type="InterPro" id="IPR033467">
    <property type="entry name" value="Tesmin/TSO1-like_CXC"/>
</dbReference>
<evidence type="ECO:0000259" key="5">
    <source>
        <dbReference type="PROSITE" id="PS51634"/>
    </source>
</evidence>
<dbReference type="PROSITE" id="PS51634">
    <property type="entry name" value="CRC"/>
    <property type="match status" value="1"/>
</dbReference>
<reference evidence="6 7" key="1">
    <citation type="journal article" date="2020" name="IScience">
        <title>Genome Sequencing of the Endangered Kingdonia uniflora (Circaeasteraceae, Ranunculales) Reveals Potential Mechanisms of Evolutionary Specialization.</title>
        <authorList>
            <person name="Sun Y."/>
            <person name="Deng T."/>
            <person name="Zhang A."/>
            <person name="Moore M.J."/>
            <person name="Landis J.B."/>
            <person name="Lin N."/>
            <person name="Zhang H."/>
            <person name="Zhang X."/>
            <person name="Huang J."/>
            <person name="Zhang X."/>
            <person name="Sun H."/>
            <person name="Wang H."/>
        </authorList>
    </citation>
    <scope>NUCLEOTIDE SEQUENCE [LARGE SCALE GENOMIC DNA]</scope>
    <source>
        <strain evidence="6">TB1705</strain>
        <tissue evidence="6">Leaf</tissue>
    </source>
</reference>
<dbReference type="GO" id="GO:0003700">
    <property type="term" value="F:DNA-binding transcription factor activity"/>
    <property type="evidence" value="ECO:0007669"/>
    <property type="project" value="InterPro"/>
</dbReference>
<dbReference type="InterPro" id="IPR044522">
    <property type="entry name" value="TSO1-like"/>
</dbReference>
<keyword evidence="7" id="KW-1185">Reference proteome</keyword>